<dbReference type="Proteomes" id="UP000091857">
    <property type="component" value="Chromosome 8"/>
</dbReference>
<organism evidence="1 2">
    <name type="scientific">Manihot esculenta</name>
    <name type="common">Cassava</name>
    <name type="synonym">Jatropha manihot</name>
    <dbReference type="NCBI Taxonomy" id="3983"/>
    <lineage>
        <taxon>Eukaryota</taxon>
        <taxon>Viridiplantae</taxon>
        <taxon>Streptophyta</taxon>
        <taxon>Embryophyta</taxon>
        <taxon>Tracheophyta</taxon>
        <taxon>Spermatophyta</taxon>
        <taxon>Magnoliopsida</taxon>
        <taxon>eudicotyledons</taxon>
        <taxon>Gunneridae</taxon>
        <taxon>Pentapetalae</taxon>
        <taxon>rosids</taxon>
        <taxon>fabids</taxon>
        <taxon>Malpighiales</taxon>
        <taxon>Euphorbiaceae</taxon>
        <taxon>Crotonoideae</taxon>
        <taxon>Manihoteae</taxon>
        <taxon>Manihot</taxon>
    </lineage>
</organism>
<sequence length="66" mass="7451">MMSLRYSRMFSTIFDNSSRAEGFLVDFSACSRISGRAATWPPARSYARIPENQTTVVGRSVPHPPW</sequence>
<gene>
    <name evidence="1" type="ORF">MANES_08G045150v8</name>
</gene>
<evidence type="ECO:0000313" key="1">
    <source>
        <dbReference type="EMBL" id="KAG8648849.1"/>
    </source>
</evidence>
<dbReference type="EMBL" id="CM004394">
    <property type="protein sequence ID" value="KAG8648849.1"/>
    <property type="molecule type" value="Genomic_DNA"/>
</dbReference>
<reference evidence="2" key="1">
    <citation type="journal article" date="2016" name="Nat. Biotechnol.">
        <title>Sequencing wild and cultivated cassava and related species reveals extensive interspecific hybridization and genetic diversity.</title>
        <authorList>
            <person name="Bredeson J.V."/>
            <person name="Lyons J.B."/>
            <person name="Prochnik S.E."/>
            <person name="Wu G.A."/>
            <person name="Ha C.M."/>
            <person name="Edsinger-Gonzales E."/>
            <person name="Grimwood J."/>
            <person name="Schmutz J."/>
            <person name="Rabbi I.Y."/>
            <person name="Egesi C."/>
            <person name="Nauluvula P."/>
            <person name="Lebot V."/>
            <person name="Ndunguru J."/>
            <person name="Mkamilo G."/>
            <person name="Bart R.S."/>
            <person name="Setter T.L."/>
            <person name="Gleadow R.M."/>
            <person name="Kulakow P."/>
            <person name="Ferguson M.E."/>
            <person name="Rounsley S."/>
            <person name="Rokhsar D.S."/>
        </authorList>
    </citation>
    <scope>NUCLEOTIDE SEQUENCE [LARGE SCALE GENOMIC DNA]</scope>
    <source>
        <strain evidence="2">cv. AM560-2</strain>
    </source>
</reference>
<keyword evidence="2" id="KW-1185">Reference proteome</keyword>
<accession>A0ACB7H9Y2</accession>
<proteinExistence type="predicted"/>
<protein>
    <submittedName>
        <fullName evidence="1">Uncharacterized protein</fullName>
    </submittedName>
</protein>
<name>A0ACB7H9Y2_MANES</name>
<evidence type="ECO:0000313" key="2">
    <source>
        <dbReference type="Proteomes" id="UP000091857"/>
    </source>
</evidence>
<comment type="caution">
    <text evidence="1">The sequence shown here is derived from an EMBL/GenBank/DDBJ whole genome shotgun (WGS) entry which is preliminary data.</text>
</comment>